<dbReference type="PANTHER" id="PTHR11451">
    <property type="entry name" value="THREONINE-TRNA LIGASE"/>
    <property type="match status" value="1"/>
</dbReference>
<keyword evidence="4 14" id="KW-0436">Ligase</keyword>
<dbReference type="FunFam" id="3.30.930.10:FF:000002">
    <property type="entry name" value="Threonine--tRNA ligase"/>
    <property type="match status" value="1"/>
</dbReference>
<dbReference type="SUPFAM" id="SSF55681">
    <property type="entry name" value="Class II aaRS and biotin synthetases"/>
    <property type="match status" value="1"/>
</dbReference>
<name>A0A2A4ESF3_9BURK</name>
<protein>
    <recommendedName>
        <fullName evidence="2 12">Threonine--tRNA ligase</fullName>
        <ecNumber evidence="2 12">6.1.1.3</ecNumber>
    </recommendedName>
</protein>
<dbReference type="Gene3D" id="3.40.50.800">
    <property type="entry name" value="Anticodon-binding domain"/>
    <property type="match status" value="1"/>
</dbReference>
<evidence type="ECO:0000259" key="13">
    <source>
        <dbReference type="PROSITE" id="PS50862"/>
    </source>
</evidence>
<evidence type="ECO:0000256" key="12">
    <source>
        <dbReference type="NCBIfam" id="TIGR00418"/>
    </source>
</evidence>
<accession>A0A2A4ESF3</accession>
<dbReference type="GO" id="GO:0004829">
    <property type="term" value="F:threonine-tRNA ligase activity"/>
    <property type="evidence" value="ECO:0007669"/>
    <property type="project" value="UniProtKB-UniRule"/>
</dbReference>
<dbReference type="InterPro" id="IPR006195">
    <property type="entry name" value="aa-tRNA-synth_II"/>
</dbReference>
<evidence type="ECO:0000256" key="9">
    <source>
        <dbReference type="ARBA" id="ARBA00022917"/>
    </source>
</evidence>
<gene>
    <name evidence="14" type="ORF">BWP39_27055</name>
</gene>
<dbReference type="GO" id="GO:0046872">
    <property type="term" value="F:metal ion binding"/>
    <property type="evidence" value="ECO:0007669"/>
    <property type="project" value="UniProtKB-KW"/>
</dbReference>
<evidence type="ECO:0000256" key="3">
    <source>
        <dbReference type="ARBA" id="ARBA00022490"/>
    </source>
</evidence>
<comment type="similarity">
    <text evidence="1">Belongs to the class-II aminoacyl-tRNA synthetase family.</text>
</comment>
<evidence type="ECO:0000256" key="10">
    <source>
        <dbReference type="ARBA" id="ARBA00023146"/>
    </source>
</evidence>
<dbReference type="GO" id="GO:0005737">
    <property type="term" value="C:cytoplasm"/>
    <property type="evidence" value="ECO:0007669"/>
    <property type="project" value="UniProtKB-UniRule"/>
</dbReference>
<dbReference type="Proteomes" id="UP000218022">
    <property type="component" value="Unassembled WGS sequence"/>
</dbReference>
<dbReference type="GO" id="GO:0006435">
    <property type="term" value="P:threonyl-tRNA aminoacylation"/>
    <property type="evidence" value="ECO:0007669"/>
    <property type="project" value="UniProtKB-UniRule"/>
</dbReference>
<evidence type="ECO:0000256" key="1">
    <source>
        <dbReference type="ARBA" id="ARBA00008226"/>
    </source>
</evidence>
<evidence type="ECO:0000256" key="8">
    <source>
        <dbReference type="ARBA" id="ARBA00022840"/>
    </source>
</evidence>
<keyword evidence="9" id="KW-0648">Protein biosynthesis</keyword>
<evidence type="ECO:0000256" key="6">
    <source>
        <dbReference type="ARBA" id="ARBA00022741"/>
    </source>
</evidence>
<dbReference type="SUPFAM" id="SSF52954">
    <property type="entry name" value="Class II aaRS ABD-related"/>
    <property type="match status" value="1"/>
</dbReference>
<keyword evidence="3" id="KW-0963">Cytoplasm</keyword>
<keyword evidence="8" id="KW-0067">ATP-binding</keyword>
<dbReference type="PANTHER" id="PTHR11451:SF44">
    <property type="entry name" value="THREONINE--TRNA LIGASE, CHLOROPLASTIC_MITOCHONDRIAL 2"/>
    <property type="match status" value="1"/>
</dbReference>
<dbReference type="InterPro" id="IPR045864">
    <property type="entry name" value="aa-tRNA-synth_II/BPL/LPL"/>
</dbReference>
<sequence length="429" mass="47949">MRNPKENIVEDVDHRALGNALDLFHQQDEGPGMIFWHPRGLALYRAVEGYIHARMQQAGFREIRTPQLLARSLWEQSGHWDKFGANMYALDSDGHDACLKPMSCPCHVQIFNKRVRSWRELPIRYAEFGAVHRAESSGSLHGLMRARAFTQDDAHVFCTEEQVVSELVRFCVLLRHVYADFGFAGFDVALSTRPAQRAGDDAMWDRAEALLAQAAVAADLAVRMQPGEGAFYGPKLEFQLTDRYGRSWQCGTAQLDYVLPERLEANYIGRDGAKARPVMIHHAVLGSLERFIGVLLEHHDGWLPGWLAPDQIVVANVGEREYAYADELAMRFADAGLRVLPDLRSERLPRKIVDARAWRVPVLAIAGAREADSESVTLRRRDGAQITLPVDEALAQLQREFAAPSADNAALREALRASSVLSNAAFVAT</sequence>
<dbReference type="NCBIfam" id="TIGR00418">
    <property type="entry name" value="thrS"/>
    <property type="match status" value="1"/>
</dbReference>
<evidence type="ECO:0000313" key="14">
    <source>
        <dbReference type="EMBL" id="PCE23338.1"/>
    </source>
</evidence>
<keyword evidence="10" id="KW-0030">Aminoacyl-tRNA synthetase</keyword>
<dbReference type="Pfam" id="PF00587">
    <property type="entry name" value="tRNA-synt_2b"/>
    <property type="match status" value="1"/>
</dbReference>
<evidence type="ECO:0000256" key="4">
    <source>
        <dbReference type="ARBA" id="ARBA00022598"/>
    </source>
</evidence>
<keyword evidence="7" id="KW-0862">Zinc</keyword>
<dbReference type="GO" id="GO:0005524">
    <property type="term" value="F:ATP binding"/>
    <property type="evidence" value="ECO:0007669"/>
    <property type="project" value="UniProtKB-KW"/>
</dbReference>
<dbReference type="Gene3D" id="3.30.930.10">
    <property type="entry name" value="Bira Bifunctional Protein, Domain 2"/>
    <property type="match status" value="1"/>
</dbReference>
<dbReference type="AlphaFoldDB" id="A0A2A4ESF3"/>
<keyword evidence="5" id="KW-0479">Metal-binding</keyword>
<feature type="domain" description="Aminoacyl-transfer RNA synthetases class-II family profile" evidence="13">
    <location>
        <begin position="13"/>
        <end position="304"/>
    </location>
</feature>
<evidence type="ECO:0000256" key="7">
    <source>
        <dbReference type="ARBA" id="ARBA00022833"/>
    </source>
</evidence>
<evidence type="ECO:0000256" key="5">
    <source>
        <dbReference type="ARBA" id="ARBA00022723"/>
    </source>
</evidence>
<evidence type="ECO:0000256" key="11">
    <source>
        <dbReference type="ARBA" id="ARBA00049515"/>
    </source>
</evidence>
<dbReference type="InterPro" id="IPR002314">
    <property type="entry name" value="aa-tRNA-synt_IIb"/>
</dbReference>
<comment type="caution">
    <text evidence="14">The sequence shown here is derived from an EMBL/GenBank/DDBJ whole genome shotgun (WGS) entry which is preliminary data.</text>
</comment>
<keyword evidence="6" id="KW-0547">Nucleotide-binding</keyword>
<evidence type="ECO:0000313" key="15">
    <source>
        <dbReference type="Proteomes" id="UP000218022"/>
    </source>
</evidence>
<dbReference type="Pfam" id="PF03129">
    <property type="entry name" value="HGTP_anticodon"/>
    <property type="match status" value="1"/>
</dbReference>
<dbReference type="InterPro" id="IPR033728">
    <property type="entry name" value="ThrRS_core"/>
</dbReference>
<comment type="catalytic activity">
    <reaction evidence="11">
        <text>tRNA(Thr) + L-threonine + ATP = L-threonyl-tRNA(Thr) + AMP + diphosphate + H(+)</text>
        <dbReference type="Rhea" id="RHEA:24624"/>
        <dbReference type="Rhea" id="RHEA-COMP:9670"/>
        <dbReference type="Rhea" id="RHEA-COMP:9704"/>
        <dbReference type="ChEBI" id="CHEBI:15378"/>
        <dbReference type="ChEBI" id="CHEBI:30616"/>
        <dbReference type="ChEBI" id="CHEBI:33019"/>
        <dbReference type="ChEBI" id="CHEBI:57926"/>
        <dbReference type="ChEBI" id="CHEBI:78442"/>
        <dbReference type="ChEBI" id="CHEBI:78534"/>
        <dbReference type="ChEBI" id="CHEBI:456215"/>
        <dbReference type="EC" id="6.1.1.3"/>
    </reaction>
</comment>
<dbReference type="PRINTS" id="PR01047">
    <property type="entry name" value="TRNASYNTHTHR"/>
</dbReference>
<reference evidence="14 15" key="1">
    <citation type="submission" date="2017-01" db="EMBL/GenBank/DDBJ databases">
        <title>Whole-Genome Shotgun Sequencing of Two beta-Proteobacterial Species in Search of the Bulgecin Biosynthetic Cluster.</title>
        <authorList>
            <person name="Horsman M.E."/>
            <person name="Marous D.R."/>
            <person name="Li R."/>
            <person name="Oliver R.A."/>
            <person name="Byun B."/>
            <person name="Emrich S.J."/>
            <person name="Boggess B."/>
            <person name="Townsend C.A."/>
            <person name="Mobashery S."/>
        </authorList>
    </citation>
    <scope>NUCLEOTIDE SEQUENCE [LARGE SCALE GENOMIC DNA]</scope>
    <source>
        <strain evidence="14 15">ATCC 31363</strain>
    </source>
</reference>
<dbReference type="EMBL" id="MTZV01000006">
    <property type="protein sequence ID" value="PCE23338.1"/>
    <property type="molecule type" value="Genomic_DNA"/>
</dbReference>
<dbReference type="CDD" id="cd00771">
    <property type="entry name" value="ThrRS_core"/>
    <property type="match status" value="1"/>
</dbReference>
<dbReference type="PROSITE" id="PS50862">
    <property type="entry name" value="AA_TRNA_LIGASE_II"/>
    <property type="match status" value="1"/>
</dbReference>
<evidence type="ECO:0000256" key="2">
    <source>
        <dbReference type="ARBA" id="ARBA00013163"/>
    </source>
</evidence>
<dbReference type="InterPro" id="IPR004154">
    <property type="entry name" value="Anticodon-bd"/>
</dbReference>
<dbReference type="EC" id="6.1.1.3" evidence="2 12"/>
<organism evidence="14 15">
    <name type="scientific">Paraburkholderia acidicola</name>
    <dbReference type="NCBI Taxonomy" id="1912599"/>
    <lineage>
        <taxon>Bacteria</taxon>
        <taxon>Pseudomonadati</taxon>
        <taxon>Pseudomonadota</taxon>
        <taxon>Betaproteobacteria</taxon>
        <taxon>Burkholderiales</taxon>
        <taxon>Burkholderiaceae</taxon>
        <taxon>Paraburkholderia</taxon>
    </lineage>
</organism>
<proteinExistence type="inferred from homology"/>
<dbReference type="InterPro" id="IPR002320">
    <property type="entry name" value="Thr-tRNA-ligase_IIa"/>
</dbReference>
<dbReference type="InterPro" id="IPR036621">
    <property type="entry name" value="Anticodon-bd_dom_sf"/>
</dbReference>